<feature type="transmembrane region" description="Helical" evidence="5">
    <location>
        <begin position="140"/>
        <end position="158"/>
    </location>
</feature>
<dbReference type="AlphaFoldDB" id="A0AAU7DP52"/>
<dbReference type="GO" id="GO:0005886">
    <property type="term" value="C:plasma membrane"/>
    <property type="evidence" value="ECO:0007669"/>
    <property type="project" value="UniProtKB-SubCell"/>
</dbReference>
<dbReference type="GO" id="GO:0005524">
    <property type="term" value="F:ATP binding"/>
    <property type="evidence" value="ECO:0007669"/>
    <property type="project" value="InterPro"/>
</dbReference>
<reference evidence="7" key="1">
    <citation type="submission" date="2023-03" db="EMBL/GenBank/DDBJ databases">
        <title>Edaphobacter sp.</title>
        <authorList>
            <person name="Huber K.J."/>
            <person name="Papendorf J."/>
            <person name="Pilke C."/>
            <person name="Bunk B."/>
            <person name="Sproeer C."/>
            <person name="Pester M."/>
        </authorList>
    </citation>
    <scope>NUCLEOTIDE SEQUENCE</scope>
    <source>
        <strain evidence="7">DSM 110680</strain>
    </source>
</reference>
<dbReference type="RefSeq" id="WP_348264874.1">
    <property type="nucleotide sequence ID" value="NZ_CP121196.1"/>
</dbReference>
<evidence type="ECO:0000256" key="4">
    <source>
        <dbReference type="ARBA" id="ARBA00023136"/>
    </source>
</evidence>
<organism evidence="7">
    <name type="scientific">Telmatobacter sp. DSM 110680</name>
    <dbReference type="NCBI Taxonomy" id="3036704"/>
    <lineage>
        <taxon>Bacteria</taxon>
        <taxon>Pseudomonadati</taxon>
        <taxon>Acidobacteriota</taxon>
        <taxon>Terriglobia</taxon>
        <taxon>Terriglobales</taxon>
        <taxon>Acidobacteriaceae</taxon>
        <taxon>Telmatobacter</taxon>
    </lineage>
</organism>
<feature type="transmembrane region" description="Helical" evidence="5">
    <location>
        <begin position="106"/>
        <end position="128"/>
    </location>
</feature>
<sequence>MDDQVIQPAAEVAPGLTQVQRVTNVFAAPSKTFADIKAGHKSWWLPFLITVLSGAFLYTAITMQVTWKTVYENQQKLAPEFAKRMMDQMPPEQRAKADAAGPKNQAVTWALSPLGVLLQDLIMALILWPTINFGFGGKATFGSLFVVTVYAGLVLWPIRLILGGISLFAGASPDGFNIGNPAPTNVAAFLNPADTNKALYALLSAIDLPTLWCLIVTSIGVAIVAGVKRPSGYIAVFGWWFVVTLVIVGIAAI</sequence>
<feature type="domain" description="Yip1" evidence="6">
    <location>
        <begin position="24"/>
        <end position="249"/>
    </location>
</feature>
<evidence type="ECO:0000256" key="5">
    <source>
        <dbReference type="SAM" id="Phobius"/>
    </source>
</evidence>
<keyword evidence="4 5" id="KW-0472">Membrane</keyword>
<dbReference type="InterPro" id="IPR006977">
    <property type="entry name" value="Yip1_dom"/>
</dbReference>
<dbReference type="InterPro" id="IPR036640">
    <property type="entry name" value="ABC1_TM_sf"/>
</dbReference>
<gene>
    <name evidence="7" type="ORF">P8935_10125</name>
</gene>
<feature type="transmembrane region" description="Helical" evidence="5">
    <location>
        <begin position="43"/>
        <end position="61"/>
    </location>
</feature>
<accession>A0AAU7DP52</accession>
<feature type="transmembrane region" description="Helical" evidence="5">
    <location>
        <begin position="199"/>
        <end position="225"/>
    </location>
</feature>
<dbReference type="SUPFAM" id="SSF90123">
    <property type="entry name" value="ABC transporter transmembrane region"/>
    <property type="match status" value="1"/>
</dbReference>
<evidence type="ECO:0000259" key="6">
    <source>
        <dbReference type="Pfam" id="PF04893"/>
    </source>
</evidence>
<feature type="transmembrane region" description="Helical" evidence="5">
    <location>
        <begin position="232"/>
        <end position="252"/>
    </location>
</feature>
<keyword evidence="3 5" id="KW-1133">Transmembrane helix</keyword>
<evidence type="ECO:0000256" key="2">
    <source>
        <dbReference type="ARBA" id="ARBA00022692"/>
    </source>
</evidence>
<dbReference type="Pfam" id="PF04893">
    <property type="entry name" value="Yip1"/>
    <property type="match status" value="1"/>
</dbReference>
<comment type="subcellular location">
    <subcellularLocation>
        <location evidence="1">Cell membrane</location>
        <topology evidence="1">Multi-pass membrane protein</topology>
    </subcellularLocation>
</comment>
<dbReference type="EMBL" id="CP121196">
    <property type="protein sequence ID" value="XBH19654.1"/>
    <property type="molecule type" value="Genomic_DNA"/>
</dbReference>
<evidence type="ECO:0000256" key="3">
    <source>
        <dbReference type="ARBA" id="ARBA00022989"/>
    </source>
</evidence>
<evidence type="ECO:0000313" key="7">
    <source>
        <dbReference type="EMBL" id="XBH19654.1"/>
    </source>
</evidence>
<protein>
    <submittedName>
        <fullName evidence="7">YIP1 family protein</fullName>
    </submittedName>
</protein>
<proteinExistence type="predicted"/>
<evidence type="ECO:0000256" key="1">
    <source>
        <dbReference type="ARBA" id="ARBA00004651"/>
    </source>
</evidence>
<keyword evidence="2 5" id="KW-0812">Transmembrane</keyword>
<name>A0AAU7DP52_9BACT</name>